<proteinExistence type="predicted"/>
<evidence type="ECO:0000256" key="1">
    <source>
        <dbReference type="SAM" id="MobiDB-lite"/>
    </source>
</evidence>
<reference evidence="3" key="1">
    <citation type="submission" date="2019-12" db="UniProtKB">
        <authorList>
            <consortium name="WormBaseParasite"/>
        </authorList>
    </citation>
    <scope>IDENTIFICATION</scope>
</reference>
<evidence type="ECO:0000313" key="2">
    <source>
        <dbReference type="Proteomes" id="UP000046395"/>
    </source>
</evidence>
<name>A0A5S6QJK9_TRIMR</name>
<dbReference type="Proteomes" id="UP000046395">
    <property type="component" value="Unassembled WGS sequence"/>
</dbReference>
<accession>A0A5S6QJK9</accession>
<dbReference type="AlphaFoldDB" id="A0A5S6QJK9"/>
<sequence length="98" mass="10884">MANAGLTLSTNAGTETEQNKLSVRQSAYQYPTTTADFGLLTRIVQLVSIQFGRSNQPMGATCFTPLLLSLSDDFWLGARAYRPIRRDSQSIFAFQWSS</sequence>
<keyword evidence="2" id="KW-1185">Reference proteome</keyword>
<organism evidence="2 3">
    <name type="scientific">Trichuris muris</name>
    <name type="common">Mouse whipworm</name>
    <dbReference type="NCBI Taxonomy" id="70415"/>
    <lineage>
        <taxon>Eukaryota</taxon>
        <taxon>Metazoa</taxon>
        <taxon>Ecdysozoa</taxon>
        <taxon>Nematoda</taxon>
        <taxon>Enoplea</taxon>
        <taxon>Dorylaimia</taxon>
        <taxon>Trichinellida</taxon>
        <taxon>Trichuridae</taxon>
        <taxon>Trichuris</taxon>
    </lineage>
</organism>
<feature type="region of interest" description="Disordered" evidence="1">
    <location>
        <begin position="1"/>
        <end position="21"/>
    </location>
</feature>
<evidence type="ECO:0000313" key="3">
    <source>
        <dbReference type="WBParaSite" id="TMUE_2000007546.1"/>
    </source>
</evidence>
<protein>
    <submittedName>
        <fullName evidence="3">Uncharacterized protein</fullName>
    </submittedName>
</protein>
<dbReference type="WBParaSite" id="TMUE_2000007546.1">
    <property type="protein sequence ID" value="TMUE_2000007546.1"/>
    <property type="gene ID" value="WBGene00299918"/>
</dbReference>